<name>A0A9W4T266_9GLOM</name>
<keyword evidence="2" id="KW-0677">Repeat</keyword>
<evidence type="ECO:0000313" key="4">
    <source>
        <dbReference type="Proteomes" id="UP001153678"/>
    </source>
</evidence>
<dbReference type="AlphaFoldDB" id="A0A9W4T266"/>
<proteinExistence type="predicted"/>
<dbReference type="Gene3D" id="3.80.10.10">
    <property type="entry name" value="Ribonuclease Inhibitor"/>
    <property type="match status" value="1"/>
</dbReference>
<dbReference type="OrthoDB" id="2336277at2759"/>
<dbReference type="SUPFAM" id="SSF52047">
    <property type="entry name" value="RNI-like"/>
    <property type="match status" value="1"/>
</dbReference>
<evidence type="ECO:0000256" key="1">
    <source>
        <dbReference type="ARBA" id="ARBA00022614"/>
    </source>
</evidence>
<gene>
    <name evidence="3" type="ORF">FWILDA_LOCUS14303</name>
</gene>
<comment type="caution">
    <text evidence="3">The sequence shown here is derived from an EMBL/GenBank/DDBJ whole genome shotgun (WGS) entry which is preliminary data.</text>
</comment>
<dbReference type="InterPro" id="IPR006553">
    <property type="entry name" value="Leu-rich_rpt_Cys-con_subtyp"/>
</dbReference>
<dbReference type="InterPro" id="IPR032675">
    <property type="entry name" value="LRR_dom_sf"/>
</dbReference>
<dbReference type="Pfam" id="PF12799">
    <property type="entry name" value="LRR_4"/>
    <property type="match status" value="1"/>
</dbReference>
<dbReference type="GO" id="GO:0019005">
    <property type="term" value="C:SCF ubiquitin ligase complex"/>
    <property type="evidence" value="ECO:0007669"/>
    <property type="project" value="TreeGrafter"/>
</dbReference>
<protein>
    <submittedName>
        <fullName evidence="3">5881_t:CDS:1</fullName>
    </submittedName>
</protein>
<accession>A0A9W4T266</accession>
<keyword evidence="4" id="KW-1185">Reference proteome</keyword>
<dbReference type="GO" id="GO:0031146">
    <property type="term" value="P:SCF-dependent proteasomal ubiquitin-dependent protein catabolic process"/>
    <property type="evidence" value="ECO:0007669"/>
    <property type="project" value="TreeGrafter"/>
</dbReference>
<evidence type="ECO:0000256" key="2">
    <source>
        <dbReference type="ARBA" id="ARBA00022737"/>
    </source>
</evidence>
<dbReference type="SMART" id="SM00367">
    <property type="entry name" value="LRR_CC"/>
    <property type="match status" value="3"/>
</dbReference>
<dbReference type="PANTHER" id="PTHR13318">
    <property type="entry name" value="PARTNER OF PAIRED, ISOFORM B-RELATED"/>
    <property type="match status" value="1"/>
</dbReference>
<sequence>MECVGKVLKLIAKIYPDLKYLNISARCFSCRQVRNGISHFRHICQVRGNSDIDISAITTSCHKLEYLDISHRMEFTETSICNIIHSCPRLQHLNLSFCNITNITIEEIASLCPNLKYLDLKGCENISKEAVDQLVSLNPNVHFENFQDTITPPDFISAFSDYLDKVAILEFAVKTLLANQGYQALSLNFGLYVNDPKERSNSHSHKT</sequence>
<reference evidence="3" key="1">
    <citation type="submission" date="2022-08" db="EMBL/GenBank/DDBJ databases">
        <authorList>
            <person name="Kallberg Y."/>
            <person name="Tangrot J."/>
            <person name="Rosling A."/>
        </authorList>
    </citation>
    <scope>NUCLEOTIDE SEQUENCE</scope>
    <source>
        <strain evidence="3">Wild A</strain>
    </source>
</reference>
<keyword evidence="1" id="KW-0433">Leucine-rich repeat</keyword>
<dbReference type="Proteomes" id="UP001153678">
    <property type="component" value="Unassembled WGS sequence"/>
</dbReference>
<dbReference type="InterPro" id="IPR025875">
    <property type="entry name" value="Leu-rich_rpt_4"/>
</dbReference>
<organism evidence="3 4">
    <name type="scientific">Funneliformis geosporum</name>
    <dbReference type="NCBI Taxonomy" id="1117311"/>
    <lineage>
        <taxon>Eukaryota</taxon>
        <taxon>Fungi</taxon>
        <taxon>Fungi incertae sedis</taxon>
        <taxon>Mucoromycota</taxon>
        <taxon>Glomeromycotina</taxon>
        <taxon>Glomeromycetes</taxon>
        <taxon>Glomerales</taxon>
        <taxon>Glomeraceae</taxon>
        <taxon>Funneliformis</taxon>
    </lineage>
</organism>
<evidence type="ECO:0000313" key="3">
    <source>
        <dbReference type="EMBL" id="CAI2189889.1"/>
    </source>
</evidence>
<dbReference type="EMBL" id="CAMKVN010006117">
    <property type="protein sequence ID" value="CAI2189889.1"/>
    <property type="molecule type" value="Genomic_DNA"/>
</dbReference>